<dbReference type="VEuPathDB" id="VectorBase:GPPI047404"/>
<keyword evidence="2" id="KW-1185">Reference proteome</keyword>
<dbReference type="EMBL" id="JXJN01024560">
    <property type="status" value="NOT_ANNOTATED_CDS"/>
    <property type="molecule type" value="Genomic_DNA"/>
</dbReference>
<accession>A0A1B0C2I9</accession>
<dbReference type="Proteomes" id="UP000092460">
    <property type="component" value="Unassembled WGS sequence"/>
</dbReference>
<evidence type="ECO:0000313" key="1">
    <source>
        <dbReference type="EnsemblMetazoa" id="GPPI047404-PA"/>
    </source>
</evidence>
<reference evidence="2" key="1">
    <citation type="submission" date="2015-01" db="EMBL/GenBank/DDBJ databases">
        <authorList>
            <person name="Aksoy S."/>
            <person name="Warren W."/>
            <person name="Wilson R.K."/>
        </authorList>
    </citation>
    <scope>NUCLEOTIDE SEQUENCE [LARGE SCALE GENOMIC DNA]</scope>
    <source>
        <strain evidence="2">IAEA</strain>
    </source>
</reference>
<dbReference type="EnsemblMetazoa" id="GPPI047404-RA">
    <property type="protein sequence ID" value="GPPI047404-PA"/>
    <property type="gene ID" value="GPPI047404"/>
</dbReference>
<name>A0A1B0C2I9_9MUSC</name>
<protein>
    <submittedName>
        <fullName evidence="1">Uncharacterized protein</fullName>
    </submittedName>
</protein>
<proteinExistence type="predicted"/>
<dbReference type="AlphaFoldDB" id="A0A1B0C2I9"/>
<sequence>MGCCMDTQQFPAFLKSQRNFMAQLSQRTVGATYLNTVQSSSNNIINTALVPNFNLFEPEKETERNQLALSILIRQQRWRHQN</sequence>
<evidence type="ECO:0000313" key="2">
    <source>
        <dbReference type="Proteomes" id="UP000092460"/>
    </source>
</evidence>
<dbReference type="EMBL" id="JXJN01024559">
    <property type="status" value="NOT_ANNOTATED_CDS"/>
    <property type="molecule type" value="Genomic_DNA"/>
</dbReference>
<organism evidence="1 2">
    <name type="scientific">Glossina palpalis gambiensis</name>
    <dbReference type="NCBI Taxonomy" id="67801"/>
    <lineage>
        <taxon>Eukaryota</taxon>
        <taxon>Metazoa</taxon>
        <taxon>Ecdysozoa</taxon>
        <taxon>Arthropoda</taxon>
        <taxon>Hexapoda</taxon>
        <taxon>Insecta</taxon>
        <taxon>Pterygota</taxon>
        <taxon>Neoptera</taxon>
        <taxon>Endopterygota</taxon>
        <taxon>Diptera</taxon>
        <taxon>Brachycera</taxon>
        <taxon>Muscomorpha</taxon>
        <taxon>Hippoboscoidea</taxon>
        <taxon>Glossinidae</taxon>
        <taxon>Glossina</taxon>
    </lineage>
</organism>
<reference evidence="1" key="2">
    <citation type="submission" date="2020-05" db="UniProtKB">
        <authorList>
            <consortium name="EnsemblMetazoa"/>
        </authorList>
    </citation>
    <scope>IDENTIFICATION</scope>
    <source>
        <strain evidence="1">IAEA</strain>
    </source>
</reference>